<evidence type="ECO:0000313" key="5">
    <source>
        <dbReference type="EMBL" id="SLK06732.1"/>
    </source>
</evidence>
<dbReference type="STRING" id="428990.SAMN06295987_10654"/>
<dbReference type="InterPro" id="IPR045078">
    <property type="entry name" value="TST/MPST-like"/>
</dbReference>
<dbReference type="PROSITE" id="PS50206">
    <property type="entry name" value="RHODANESE_3"/>
    <property type="match status" value="2"/>
</dbReference>
<dbReference type="AlphaFoldDB" id="A0A1U6IFH0"/>
<evidence type="ECO:0000313" key="6">
    <source>
        <dbReference type="Proteomes" id="UP000190989"/>
    </source>
</evidence>
<keyword evidence="1 3" id="KW-0808">Transferase</keyword>
<evidence type="ECO:0000256" key="2">
    <source>
        <dbReference type="ARBA" id="ARBA00022737"/>
    </source>
</evidence>
<dbReference type="CDD" id="cd01448">
    <property type="entry name" value="TST_Repeat_1"/>
    <property type="match status" value="1"/>
</dbReference>
<keyword evidence="2" id="KW-0677">Repeat</keyword>
<reference evidence="6" key="1">
    <citation type="submission" date="2017-02" db="EMBL/GenBank/DDBJ databases">
        <authorList>
            <person name="Varghese N."/>
            <person name="Submissions S."/>
        </authorList>
    </citation>
    <scope>NUCLEOTIDE SEQUENCE [LARGE SCALE GENOMIC DNA]</scope>
    <source>
        <strain evidence="6">SM117</strain>
    </source>
</reference>
<evidence type="ECO:0000256" key="1">
    <source>
        <dbReference type="ARBA" id="ARBA00022679"/>
    </source>
</evidence>
<evidence type="ECO:0000256" key="3">
    <source>
        <dbReference type="RuleBase" id="RU000507"/>
    </source>
</evidence>
<name>A0A1U6IFH0_9SPHN</name>
<keyword evidence="5" id="KW-0670">Pyruvate</keyword>
<dbReference type="InterPro" id="IPR036873">
    <property type="entry name" value="Rhodanese-like_dom_sf"/>
</dbReference>
<protein>
    <recommendedName>
        <fullName evidence="3">Sulfurtransferase</fullName>
    </recommendedName>
</protein>
<dbReference type="InterPro" id="IPR001763">
    <property type="entry name" value="Rhodanese-like_dom"/>
</dbReference>
<dbReference type="InterPro" id="IPR001307">
    <property type="entry name" value="Thiosulphate_STrfase_CS"/>
</dbReference>
<dbReference type="GO" id="GO:0004792">
    <property type="term" value="F:thiosulfate-cyanide sulfurtransferase activity"/>
    <property type="evidence" value="ECO:0007669"/>
    <property type="project" value="InterPro"/>
</dbReference>
<dbReference type="SMART" id="SM00450">
    <property type="entry name" value="RHOD"/>
    <property type="match status" value="2"/>
</dbReference>
<sequence>MNHKMPFETLISVTDLQALLESGTPVLLLDCEFDLAAPEKGRTVHAEGHLPGARYAHLDNDLASAPNGANGRHPLPDRDALAAWLRSLGLRKGQQVIAYDSNGGAWAARAWWLLRWMGHRAVAVLDGGKPAWVADGHDLTSEVPEAVNEGDFAPGDPLVGGIVSAQDVLGNIRAGAAQVLDARDPSRFRGDANPLDPVAGHIPGARNRFFRDNLDGAGRFRSAEELSATFSALLDGKPAVLSCGSGVTACHNALAMEIAGLPGARLYPGSWSEWISDPARPVETGEA</sequence>
<dbReference type="SUPFAM" id="SSF52821">
    <property type="entry name" value="Rhodanese/Cell cycle control phosphatase"/>
    <property type="match status" value="2"/>
</dbReference>
<organism evidence="5 6">
    <name type="scientific">Novosphingobium mathurense</name>
    <dbReference type="NCBI Taxonomy" id="428990"/>
    <lineage>
        <taxon>Bacteria</taxon>
        <taxon>Pseudomonadati</taxon>
        <taxon>Pseudomonadota</taxon>
        <taxon>Alphaproteobacteria</taxon>
        <taxon>Sphingomonadales</taxon>
        <taxon>Sphingomonadaceae</taxon>
        <taxon>Novosphingobium</taxon>
    </lineage>
</organism>
<dbReference type="RefSeq" id="WP_079731227.1">
    <property type="nucleotide sequence ID" value="NZ_FVZE01000006.1"/>
</dbReference>
<dbReference type="Proteomes" id="UP000190989">
    <property type="component" value="Unassembled WGS sequence"/>
</dbReference>
<dbReference type="EMBL" id="FVZE01000006">
    <property type="protein sequence ID" value="SLK06732.1"/>
    <property type="molecule type" value="Genomic_DNA"/>
</dbReference>
<evidence type="ECO:0000259" key="4">
    <source>
        <dbReference type="PROSITE" id="PS50206"/>
    </source>
</evidence>
<dbReference type="CDD" id="cd01449">
    <property type="entry name" value="TST_Repeat_2"/>
    <property type="match status" value="1"/>
</dbReference>
<dbReference type="PANTHER" id="PTHR11364:SF27">
    <property type="entry name" value="SULFURTRANSFERASE"/>
    <property type="match status" value="1"/>
</dbReference>
<dbReference type="Pfam" id="PF00581">
    <property type="entry name" value="Rhodanese"/>
    <property type="match status" value="2"/>
</dbReference>
<feature type="domain" description="Rhodanese" evidence="4">
    <location>
        <begin position="173"/>
        <end position="283"/>
    </location>
</feature>
<accession>A0A1U6IFH0</accession>
<dbReference type="Gene3D" id="3.40.250.10">
    <property type="entry name" value="Rhodanese-like domain"/>
    <property type="match status" value="2"/>
</dbReference>
<dbReference type="PROSITE" id="PS00683">
    <property type="entry name" value="RHODANESE_2"/>
    <property type="match status" value="1"/>
</dbReference>
<feature type="domain" description="Rhodanese" evidence="4">
    <location>
        <begin position="22"/>
        <end position="141"/>
    </location>
</feature>
<keyword evidence="6" id="KW-1185">Reference proteome</keyword>
<dbReference type="PANTHER" id="PTHR11364">
    <property type="entry name" value="THIOSULFATE SULFERTANSFERASE"/>
    <property type="match status" value="1"/>
</dbReference>
<proteinExistence type="predicted"/>
<gene>
    <name evidence="5" type="ORF">SAMN06295987_10654</name>
</gene>